<dbReference type="HOGENOM" id="CLU_1331815_0_0_1"/>
<evidence type="ECO:0000313" key="1">
    <source>
        <dbReference type="EMBL" id="KIW96250.1"/>
    </source>
</evidence>
<dbReference type="AlphaFoldDB" id="A0A0D2HZA9"/>
<dbReference type="Proteomes" id="UP000053789">
    <property type="component" value="Unassembled WGS sequence"/>
</dbReference>
<dbReference type="VEuPathDB" id="FungiDB:Z519_03318"/>
<accession>A0A0D2HZA9</accession>
<protein>
    <submittedName>
        <fullName evidence="1">Uncharacterized protein</fullName>
    </submittedName>
</protein>
<proteinExistence type="predicted"/>
<name>A0A0D2HZA9_CLAB1</name>
<reference evidence="1" key="1">
    <citation type="submission" date="2015-01" db="EMBL/GenBank/DDBJ databases">
        <title>The Genome Sequence of Cladophialophora bantiana CBS 173.52.</title>
        <authorList>
            <consortium name="The Broad Institute Genomics Platform"/>
            <person name="Cuomo C."/>
            <person name="de Hoog S."/>
            <person name="Gorbushina A."/>
            <person name="Stielow B."/>
            <person name="Teixiera M."/>
            <person name="Abouelleil A."/>
            <person name="Chapman S.B."/>
            <person name="Priest M."/>
            <person name="Young S.K."/>
            <person name="Wortman J."/>
            <person name="Nusbaum C."/>
            <person name="Birren B."/>
        </authorList>
    </citation>
    <scope>NUCLEOTIDE SEQUENCE [LARGE SCALE GENOMIC DNA]</scope>
    <source>
        <strain evidence="1">CBS 173.52</strain>
    </source>
</reference>
<evidence type="ECO:0000313" key="2">
    <source>
        <dbReference type="Proteomes" id="UP000053789"/>
    </source>
</evidence>
<dbReference type="GeneID" id="27696246"/>
<dbReference type="EMBL" id="KN846983">
    <property type="protein sequence ID" value="KIW96250.1"/>
    <property type="molecule type" value="Genomic_DNA"/>
</dbReference>
<keyword evidence="2" id="KW-1185">Reference proteome</keyword>
<gene>
    <name evidence="1" type="ORF">Z519_03318</name>
</gene>
<dbReference type="RefSeq" id="XP_016622919.1">
    <property type="nucleotide sequence ID" value="XM_016761069.1"/>
</dbReference>
<organism evidence="1 2">
    <name type="scientific">Cladophialophora bantiana (strain ATCC 10958 / CBS 173.52 / CDC B-1940 / NIH 8579)</name>
    <name type="common">Xylohypha bantiana</name>
    <dbReference type="NCBI Taxonomy" id="1442370"/>
    <lineage>
        <taxon>Eukaryota</taxon>
        <taxon>Fungi</taxon>
        <taxon>Dikarya</taxon>
        <taxon>Ascomycota</taxon>
        <taxon>Pezizomycotina</taxon>
        <taxon>Eurotiomycetes</taxon>
        <taxon>Chaetothyriomycetidae</taxon>
        <taxon>Chaetothyriales</taxon>
        <taxon>Herpotrichiellaceae</taxon>
        <taxon>Cladophialophora</taxon>
    </lineage>
</organism>
<sequence length="206" mass="22623">MTYWAVKRECAGTTIGVARVKQRNETNGLEAWSVNTTLSDIRVAVHIDGWNVVTGEPVFHHSWPNAFALKLNQSTELGRLDLGALGPSRFKLSENGIGLEDIGFAIRHCQEAPFQAGARHLGLKIARNGADTVVEATANLPIKGLLVQVMDHLDTTWEDNGVDPVPGQIASLRFMGKGLEVGQKHPLRARWMGGEWSRQNNVRPSL</sequence>